<feature type="transmembrane region" description="Helical" evidence="1">
    <location>
        <begin position="106"/>
        <end position="125"/>
    </location>
</feature>
<protein>
    <submittedName>
        <fullName evidence="2">Uncharacterized protein</fullName>
    </submittedName>
</protein>
<keyword evidence="1" id="KW-0472">Membrane</keyword>
<accession>A0A7S3FUS3</accession>
<gene>
    <name evidence="2" type="ORF">SRAS04492_LOCUS5841</name>
</gene>
<feature type="transmembrane region" description="Helical" evidence="1">
    <location>
        <begin position="74"/>
        <end position="94"/>
    </location>
</feature>
<dbReference type="EMBL" id="HBIA01011484">
    <property type="protein sequence ID" value="CAE0234039.1"/>
    <property type="molecule type" value="Transcribed_RNA"/>
</dbReference>
<keyword evidence="1" id="KW-0812">Transmembrane</keyword>
<evidence type="ECO:0000256" key="1">
    <source>
        <dbReference type="SAM" id="Phobius"/>
    </source>
</evidence>
<name>A0A7S3FUS3_9SPIT</name>
<evidence type="ECO:0000313" key="2">
    <source>
        <dbReference type="EMBL" id="CAE0234039.1"/>
    </source>
</evidence>
<dbReference type="AlphaFoldDB" id="A0A7S3FUS3"/>
<proteinExistence type="predicted"/>
<reference evidence="2" key="1">
    <citation type="submission" date="2021-01" db="EMBL/GenBank/DDBJ databases">
        <authorList>
            <person name="Corre E."/>
            <person name="Pelletier E."/>
            <person name="Niang G."/>
            <person name="Scheremetjew M."/>
            <person name="Finn R."/>
            <person name="Kale V."/>
            <person name="Holt S."/>
            <person name="Cochrane G."/>
            <person name="Meng A."/>
            <person name="Brown T."/>
            <person name="Cohen L."/>
        </authorList>
    </citation>
    <scope>NUCLEOTIDE SEQUENCE</scope>
    <source>
        <strain evidence="2">Ras09</strain>
    </source>
</reference>
<sequence length="143" mass="17245">MSMFKEVQGSELSNYDQETIDLYRKRENDPRVSLLLKHTPRPWRHNLSVEVEGKGNPYIEKLERDSRLFNYKFLAFYAFWSFSCFQFTKAYYPYGIIARRSIPTTLTKQLSFTLPITACFIYVWYDYRERGRQNFIDLTSDEE</sequence>
<keyword evidence="1" id="KW-1133">Transmembrane helix</keyword>
<organism evidence="2">
    <name type="scientific">Strombidium rassoulzadegani</name>
    <dbReference type="NCBI Taxonomy" id="1082188"/>
    <lineage>
        <taxon>Eukaryota</taxon>
        <taxon>Sar</taxon>
        <taxon>Alveolata</taxon>
        <taxon>Ciliophora</taxon>
        <taxon>Intramacronucleata</taxon>
        <taxon>Spirotrichea</taxon>
        <taxon>Oligotrichia</taxon>
        <taxon>Strombidiidae</taxon>
        <taxon>Strombidium</taxon>
    </lineage>
</organism>